<dbReference type="EMBL" id="VJZL01000003">
    <property type="protein sequence ID" value="TRX12538.1"/>
    <property type="molecule type" value="Genomic_DNA"/>
</dbReference>
<keyword evidence="1 4" id="KW-0378">Hydrolase</keyword>
<accession>A0A553BWC7</accession>
<dbReference type="SUPFAM" id="SSF56281">
    <property type="entry name" value="Metallo-hydrolase/oxidoreductase"/>
    <property type="match status" value="1"/>
</dbReference>
<dbReference type="Proteomes" id="UP000318669">
    <property type="component" value="Unassembled WGS sequence"/>
</dbReference>
<keyword evidence="2" id="KW-0732">Signal</keyword>
<evidence type="ECO:0000256" key="1">
    <source>
        <dbReference type="ARBA" id="ARBA00022801"/>
    </source>
</evidence>
<sequence>MKAKNWIFTVATFLVSILIVQAQSPTNGKQSTATEKKEKKYQARPGKTQNFGAEAFEVSDKTTLRWLGMAGFFINSRGTILMVDPLLEGFDMPLLIDFPIAPKDVLRLDAVLVTHADNDHYSIPTNRDLLRVTKEYHSTIYVDSLMKNEGFKSFGHTIGDQFKVGHLKIKLTPADHAYQNAYPGMSKRVFKNEDACGFWIETPDGTIWAPGDSRLMKEHLEFPTPDAILFDFSDSEWHFTLEGAVKIANAYPNTPLLLNHWGSVDSPDFAPFNGDPEKLKKLVVNPQRIYVLVPGEAFTLKKIKK</sequence>
<dbReference type="InterPro" id="IPR036866">
    <property type="entry name" value="RibonucZ/Hydroxyglut_hydro"/>
</dbReference>
<evidence type="ECO:0000259" key="3">
    <source>
        <dbReference type="Pfam" id="PF12706"/>
    </source>
</evidence>
<feature type="chain" id="PRO_5022050394" evidence="2">
    <location>
        <begin position="23"/>
        <end position="305"/>
    </location>
</feature>
<dbReference type="Pfam" id="PF12706">
    <property type="entry name" value="Lactamase_B_2"/>
    <property type="match status" value="1"/>
</dbReference>
<dbReference type="PANTHER" id="PTHR43546">
    <property type="entry name" value="UPF0173 METAL-DEPENDENT HYDROLASE MJ1163-RELATED"/>
    <property type="match status" value="1"/>
</dbReference>
<dbReference type="InterPro" id="IPR050114">
    <property type="entry name" value="UPF0173_UPF0282_UlaG_hydrolase"/>
</dbReference>
<dbReference type="Gene3D" id="3.60.15.10">
    <property type="entry name" value="Ribonuclease Z/Hydroxyacylglutathione hydrolase-like"/>
    <property type="match status" value="1"/>
</dbReference>
<name>A0A553BWC7_9FLAO</name>
<dbReference type="RefSeq" id="WP_144064509.1">
    <property type="nucleotide sequence ID" value="NZ_VJZL01000003.1"/>
</dbReference>
<gene>
    <name evidence="4" type="ORF">FNW11_03105</name>
</gene>
<dbReference type="OrthoDB" id="9789133at2"/>
<proteinExistence type="predicted"/>
<feature type="domain" description="Metallo-beta-lactamase" evidence="3">
    <location>
        <begin position="82"/>
        <end position="261"/>
    </location>
</feature>
<dbReference type="PANTHER" id="PTHR43546:SF9">
    <property type="entry name" value="L-ASCORBATE-6-PHOSPHATE LACTONASE ULAG-RELATED"/>
    <property type="match status" value="1"/>
</dbReference>
<feature type="signal peptide" evidence="2">
    <location>
        <begin position="1"/>
        <end position="22"/>
    </location>
</feature>
<dbReference type="InterPro" id="IPR001279">
    <property type="entry name" value="Metallo-B-lactamas"/>
</dbReference>
<evidence type="ECO:0000256" key="2">
    <source>
        <dbReference type="SAM" id="SignalP"/>
    </source>
</evidence>
<reference evidence="4 5" key="1">
    <citation type="submission" date="2019-07" db="EMBL/GenBank/DDBJ databases">
        <title>Novel species of Flavobacterium.</title>
        <authorList>
            <person name="Liu Q."/>
            <person name="Xin Y.-H."/>
        </authorList>
    </citation>
    <scope>NUCLEOTIDE SEQUENCE [LARGE SCALE GENOMIC DNA]</scope>
    <source>
        <strain evidence="4 5">GSR22</strain>
    </source>
</reference>
<evidence type="ECO:0000313" key="5">
    <source>
        <dbReference type="Proteomes" id="UP000318669"/>
    </source>
</evidence>
<comment type="caution">
    <text evidence="4">The sequence shown here is derived from an EMBL/GenBank/DDBJ whole genome shotgun (WGS) entry which is preliminary data.</text>
</comment>
<organism evidence="4 5">
    <name type="scientific">Flavobacterium gawalongense</name>
    <dbReference type="NCBI Taxonomy" id="2594432"/>
    <lineage>
        <taxon>Bacteria</taxon>
        <taxon>Pseudomonadati</taxon>
        <taxon>Bacteroidota</taxon>
        <taxon>Flavobacteriia</taxon>
        <taxon>Flavobacteriales</taxon>
        <taxon>Flavobacteriaceae</taxon>
        <taxon>Flavobacterium</taxon>
    </lineage>
</organism>
<dbReference type="GO" id="GO:0016787">
    <property type="term" value="F:hydrolase activity"/>
    <property type="evidence" value="ECO:0007669"/>
    <property type="project" value="UniProtKB-KW"/>
</dbReference>
<protein>
    <submittedName>
        <fullName evidence="4">MBL fold metallo-hydrolase</fullName>
    </submittedName>
</protein>
<evidence type="ECO:0000313" key="4">
    <source>
        <dbReference type="EMBL" id="TRX12538.1"/>
    </source>
</evidence>
<dbReference type="AlphaFoldDB" id="A0A553BWC7"/>